<evidence type="ECO:0000256" key="1">
    <source>
        <dbReference type="SAM" id="MobiDB-lite"/>
    </source>
</evidence>
<feature type="transmembrane region" description="Helical" evidence="2">
    <location>
        <begin position="78"/>
        <end position="96"/>
    </location>
</feature>
<keyword evidence="2" id="KW-1133">Transmembrane helix</keyword>
<reference evidence="3 4" key="1">
    <citation type="submission" date="2018-05" db="EMBL/GenBank/DDBJ databases">
        <title>Whole genome sequencing for identification of molecular markers to develop diagnostic detection tools for the regulated plant pathogen Lachnellula willkommii.</title>
        <authorList>
            <person name="Giroux E."/>
            <person name="Bilodeau G."/>
        </authorList>
    </citation>
    <scope>NUCLEOTIDE SEQUENCE [LARGE SCALE GENOMIC DNA]</scope>
    <source>
        <strain evidence="3 4">CBS 203.66</strain>
    </source>
</reference>
<feature type="transmembrane region" description="Helical" evidence="2">
    <location>
        <begin position="188"/>
        <end position="209"/>
    </location>
</feature>
<keyword evidence="4" id="KW-1185">Reference proteome</keyword>
<protein>
    <recommendedName>
        <fullName evidence="5">Integral membrane protein</fullName>
    </recommendedName>
</protein>
<feature type="transmembrane region" description="Helical" evidence="2">
    <location>
        <begin position="27"/>
        <end position="52"/>
    </location>
</feature>
<dbReference type="OrthoDB" id="3449024at2759"/>
<comment type="caution">
    <text evidence="3">The sequence shown here is derived from an EMBL/GenBank/DDBJ whole genome shotgun (WGS) entry which is preliminary data.</text>
</comment>
<sequence length="279" mass="31002">MAKNLYRASERTLERIGKSHVLSPRNFQYACAISGVLCSAFFFFAFVAAGFLPPTNPRWSADQTVAHYLKHEKGIRTGSAMMLLSGMFYLPLTAAISAQMRRIPNLHYAVSALQLASGAAGIFTFMMPGMILGVAAYRLERPAEITQAFNDLFWITALMPWPTFMSQNFAFAYAILIDQRPNPLFPKFIAVLNLMVPILFAPAIAMHCVRSGPLAWNGGMTFWMAGSIFCIQLVIDSLCLYRAIRSEPVGGERIVDIFPSSGHPKEENTKQMEDVATQE</sequence>
<proteinExistence type="predicted"/>
<evidence type="ECO:0000313" key="3">
    <source>
        <dbReference type="EMBL" id="TVY19960.1"/>
    </source>
</evidence>
<gene>
    <name evidence="3" type="ORF">LARI1_G004263</name>
</gene>
<organism evidence="3 4">
    <name type="scientific">Lachnellula arida</name>
    <dbReference type="NCBI Taxonomy" id="1316785"/>
    <lineage>
        <taxon>Eukaryota</taxon>
        <taxon>Fungi</taxon>
        <taxon>Dikarya</taxon>
        <taxon>Ascomycota</taxon>
        <taxon>Pezizomycotina</taxon>
        <taxon>Leotiomycetes</taxon>
        <taxon>Helotiales</taxon>
        <taxon>Lachnaceae</taxon>
        <taxon>Lachnellula</taxon>
    </lineage>
</organism>
<evidence type="ECO:0000313" key="4">
    <source>
        <dbReference type="Proteomes" id="UP000469559"/>
    </source>
</evidence>
<accession>A0A8T9BIN0</accession>
<dbReference type="EMBL" id="QGMF01000077">
    <property type="protein sequence ID" value="TVY19960.1"/>
    <property type="molecule type" value="Genomic_DNA"/>
</dbReference>
<feature type="region of interest" description="Disordered" evidence="1">
    <location>
        <begin position="260"/>
        <end position="279"/>
    </location>
</feature>
<feature type="transmembrane region" description="Helical" evidence="2">
    <location>
        <begin position="108"/>
        <end position="132"/>
    </location>
</feature>
<feature type="transmembrane region" description="Helical" evidence="2">
    <location>
        <begin position="221"/>
        <end position="244"/>
    </location>
</feature>
<feature type="compositionally biased region" description="Basic and acidic residues" evidence="1">
    <location>
        <begin position="263"/>
        <end position="273"/>
    </location>
</feature>
<dbReference type="Proteomes" id="UP000469559">
    <property type="component" value="Unassembled WGS sequence"/>
</dbReference>
<keyword evidence="2" id="KW-0472">Membrane</keyword>
<feature type="transmembrane region" description="Helical" evidence="2">
    <location>
        <begin position="152"/>
        <end position="176"/>
    </location>
</feature>
<dbReference type="AlphaFoldDB" id="A0A8T9BIN0"/>
<name>A0A8T9BIN0_9HELO</name>
<evidence type="ECO:0008006" key="5">
    <source>
        <dbReference type="Google" id="ProtNLM"/>
    </source>
</evidence>
<evidence type="ECO:0000256" key="2">
    <source>
        <dbReference type="SAM" id="Phobius"/>
    </source>
</evidence>
<keyword evidence="2" id="KW-0812">Transmembrane</keyword>